<accession>A0ACB7XUV3</accession>
<evidence type="ECO:0000313" key="1">
    <source>
        <dbReference type="EMBL" id="KAH7844836.1"/>
    </source>
</evidence>
<reference evidence="1 2" key="1">
    <citation type="journal article" date="2021" name="Hortic Res">
        <title>High-quality reference genome and annotation aids understanding of berry development for evergreen blueberry (Vaccinium darrowii).</title>
        <authorList>
            <person name="Yu J."/>
            <person name="Hulse-Kemp A.M."/>
            <person name="Babiker E."/>
            <person name="Staton M."/>
        </authorList>
    </citation>
    <scope>NUCLEOTIDE SEQUENCE [LARGE SCALE GENOMIC DNA]</scope>
    <source>
        <strain evidence="2">cv. NJ 8807/NJ 8810</strain>
        <tissue evidence="1">Young leaf</tissue>
    </source>
</reference>
<sequence length="190" mass="20658">MAKAIPLIAFAISILALASNVQGHVKKDKLNVHPKNNSSLWVHGSVSCVTCKNNGYDNIWKPLRKAKVELACENEDNGTVTFTSHGSVNDKGNYSLYMDPNHRGDMCKVHVVSSSESSDPLCNVKAYDFDGAAWVRFEDGATEAFISAPIGFVNKESVHNCYKIAGPGGKLIPTVTNDNDFMGGPEESFY</sequence>
<comment type="caution">
    <text evidence="1">The sequence shown here is derived from an EMBL/GenBank/DDBJ whole genome shotgun (WGS) entry which is preliminary data.</text>
</comment>
<protein>
    <submittedName>
        <fullName evidence="1">Uncharacterized protein</fullName>
    </submittedName>
</protein>
<gene>
    <name evidence="1" type="ORF">Vadar_032216</name>
</gene>
<dbReference type="Proteomes" id="UP000828048">
    <property type="component" value="Chromosome 1"/>
</dbReference>
<name>A0ACB7XUV3_9ERIC</name>
<keyword evidence="2" id="KW-1185">Reference proteome</keyword>
<evidence type="ECO:0000313" key="2">
    <source>
        <dbReference type="Proteomes" id="UP000828048"/>
    </source>
</evidence>
<dbReference type="EMBL" id="CM037151">
    <property type="protein sequence ID" value="KAH7844836.1"/>
    <property type="molecule type" value="Genomic_DNA"/>
</dbReference>
<proteinExistence type="predicted"/>
<organism evidence="1 2">
    <name type="scientific">Vaccinium darrowii</name>
    <dbReference type="NCBI Taxonomy" id="229202"/>
    <lineage>
        <taxon>Eukaryota</taxon>
        <taxon>Viridiplantae</taxon>
        <taxon>Streptophyta</taxon>
        <taxon>Embryophyta</taxon>
        <taxon>Tracheophyta</taxon>
        <taxon>Spermatophyta</taxon>
        <taxon>Magnoliopsida</taxon>
        <taxon>eudicotyledons</taxon>
        <taxon>Gunneridae</taxon>
        <taxon>Pentapetalae</taxon>
        <taxon>asterids</taxon>
        <taxon>Ericales</taxon>
        <taxon>Ericaceae</taxon>
        <taxon>Vaccinioideae</taxon>
        <taxon>Vaccinieae</taxon>
        <taxon>Vaccinium</taxon>
    </lineage>
</organism>